<evidence type="ECO:0000313" key="2">
    <source>
        <dbReference type="EMBL" id="CAH1406907.1"/>
    </source>
</evidence>
<feature type="signal peptide" evidence="1">
    <location>
        <begin position="1"/>
        <end position="23"/>
    </location>
</feature>
<dbReference type="EMBL" id="OV725083">
    <property type="protein sequence ID" value="CAH1406907.1"/>
    <property type="molecule type" value="Genomic_DNA"/>
</dbReference>
<dbReference type="Proteomes" id="UP001152798">
    <property type="component" value="Chromosome 7"/>
</dbReference>
<evidence type="ECO:0008006" key="4">
    <source>
        <dbReference type="Google" id="ProtNLM"/>
    </source>
</evidence>
<protein>
    <recommendedName>
        <fullName evidence="4">Neuropeptide</fullName>
    </recommendedName>
</protein>
<keyword evidence="1" id="KW-0732">Signal</keyword>
<reference evidence="2" key="1">
    <citation type="submission" date="2022-01" db="EMBL/GenBank/DDBJ databases">
        <authorList>
            <person name="King R."/>
        </authorList>
    </citation>
    <scope>NUCLEOTIDE SEQUENCE</scope>
</reference>
<accession>A0A9P0HSK6</accession>
<gene>
    <name evidence="2" type="ORF">NEZAVI_LOCUS14745</name>
</gene>
<feature type="chain" id="PRO_5040350620" description="Neuropeptide" evidence="1">
    <location>
        <begin position="24"/>
        <end position="82"/>
    </location>
</feature>
<organism evidence="2 3">
    <name type="scientific">Nezara viridula</name>
    <name type="common">Southern green stink bug</name>
    <name type="synonym">Cimex viridulus</name>
    <dbReference type="NCBI Taxonomy" id="85310"/>
    <lineage>
        <taxon>Eukaryota</taxon>
        <taxon>Metazoa</taxon>
        <taxon>Ecdysozoa</taxon>
        <taxon>Arthropoda</taxon>
        <taxon>Hexapoda</taxon>
        <taxon>Insecta</taxon>
        <taxon>Pterygota</taxon>
        <taxon>Neoptera</taxon>
        <taxon>Paraneoptera</taxon>
        <taxon>Hemiptera</taxon>
        <taxon>Heteroptera</taxon>
        <taxon>Panheteroptera</taxon>
        <taxon>Pentatomomorpha</taxon>
        <taxon>Pentatomoidea</taxon>
        <taxon>Pentatomidae</taxon>
        <taxon>Pentatominae</taxon>
        <taxon>Nezara</taxon>
    </lineage>
</organism>
<evidence type="ECO:0000313" key="3">
    <source>
        <dbReference type="Proteomes" id="UP001152798"/>
    </source>
</evidence>
<dbReference type="AlphaFoldDB" id="A0A9P0HSK6"/>
<sequence>MRMLFLYFVVGLCILQYHMLVSAGIINIPSISGLSVDYTHSKSGTLLRRCSPRNCCSIYQQCCRNGMVCCDNYGMVLAEFCH</sequence>
<keyword evidence="3" id="KW-1185">Reference proteome</keyword>
<proteinExistence type="predicted"/>
<name>A0A9P0HSK6_NEZVI</name>
<evidence type="ECO:0000256" key="1">
    <source>
        <dbReference type="SAM" id="SignalP"/>
    </source>
</evidence>